<feature type="compositionally biased region" description="Basic and acidic residues" evidence="1">
    <location>
        <begin position="178"/>
        <end position="204"/>
    </location>
</feature>
<dbReference type="AlphaFoldDB" id="A0A2U1SLN5"/>
<dbReference type="InterPro" id="IPR000182">
    <property type="entry name" value="GNAT_dom"/>
</dbReference>
<dbReference type="GO" id="GO:0016747">
    <property type="term" value="F:acyltransferase activity, transferring groups other than amino-acyl groups"/>
    <property type="evidence" value="ECO:0007669"/>
    <property type="project" value="InterPro"/>
</dbReference>
<sequence>MDESDPTAEMRLGRRNETPADAAFRFELFCRSRPPGEEFGALDPSLRDMLLRQQFLAQIAGYHAQFPQARHEILEIGEESVGRLVVERGGEALHIVDLAIMPQWRSRGIGARLLRELADEARMAHMPARFRSFLLNEDGNRLFQRLGFIPVARTELQIVWESRSGDEPLSPPKAARPRVRETSARDERERAQAARESRASERTA</sequence>
<dbReference type="PROSITE" id="PS51186">
    <property type="entry name" value="GNAT"/>
    <property type="match status" value="1"/>
</dbReference>
<gene>
    <name evidence="3" type="ORF">C5689_17690</name>
</gene>
<dbReference type="Proteomes" id="UP000245137">
    <property type="component" value="Unassembled WGS sequence"/>
</dbReference>
<organism evidence="3 4">
    <name type="scientific">Methylosinus sporium</name>
    <dbReference type="NCBI Taxonomy" id="428"/>
    <lineage>
        <taxon>Bacteria</taxon>
        <taxon>Pseudomonadati</taxon>
        <taxon>Pseudomonadota</taxon>
        <taxon>Alphaproteobacteria</taxon>
        <taxon>Hyphomicrobiales</taxon>
        <taxon>Methylocystaceae</taxon>
        <taxon>Methylosinus</taxon>
    </lineage>
</organism>
<dbReference type="Gene3D" id="3.40.630.30">
    <property type="match status" value="1"/>
</dbReference>
<protein>
    <submittedName>
        <fullName evidence="3">N-acetyltransferase</fullName>
    </submittedName>
</protein>
<evidence type="ECO:0000313" key="3">
    <source>
        <dbReference type="EMBL" id="PWB92528.1"/>
    </source>
</evidence>
<evidence type="ECO:0000259" key="2">
    <source>
        <dbReference type="PROSITE" id="PS51186"/>
    </source>
</evidence>
<dbReference type="RefSeq" id="WP_108918561.1">
    <property type="nucleotide sequence ID" value="NZ_BGJY01000039.1"/>
</dbReference>
<accession>A0A2U1SLN5</accession>
<proteinExistence type="predicted"/>
<dbReference type="SUPFAM" id="SSF55729">
    <property type="entry name" value="Acyl-CoA N-acyltransferases (Nat)"/>
    <property type="match status" value="1"/>
</dbReference>
<reference evidence="3 4" key="1">
    <citation type="journal article" date="2018" name="Appl. Microbiol. Biotechnol.">
        <title>Co-cultivation of the strictly anaerobic methanogen Methanosarcina barkeri with aerobic methanotrophs in an oxygen-limited membrane bioreactor.</title>
        <authorList>
            <person name="In 't Zandt M.H."/>
            <person name="van den Bosch T.J.M."/>
            <person name="Rijkers R."/>
            <person name="van Kessel M.A.H.J."/>
            <person name="Jetten M.S.M."/>
            <person name="Welte C.U."/>
        </authorList>
    </citation>
    <scope>NUCLEOTIDE SEQUENCE [LARGE SCALE GENOMIC DNA]</scope>
    <source>
        <strain evidence="3 4">DSM 17706</strain>
    </source>
</reference>
<dbReference type="CDD" id="cd04301">
    <property type="entry name" value="NAT_SF"/>
    <property type="match status" value="1"/>
</dbReference>
<dbReference type="Pfam" id="PF13508">
    <property type="entry name" value="Acetyltransf_7"/>
    <property type="match status" value="1"/>
</dbReference>
<dbReference type="EMBL" id="PUIV01000046">
    <property type="protein sequence ID" value="PWB92528.1"/>
    <property type="molecule type" value="Genomic_DNA"/>
</dbReference>
<comment type="caution">
    <text evidence="3">The sequence shown here is derived from an EMBL/GenBank/DDBJ whole genome shotgun (WGS) entry which is preliminary data.</text>
</comment>
<feature type="region of interest" description="Disordered" evidence="1">
    <location>
        <begin position="163"/>
        <end position="204"/>
    </location>
</feature>
<dbReference type="OrthoDB" id="8453373at2"/>
<feature type="domain" description="N-acetyltransferase" evidence="2">
    <location>
        <begin position="12"/>
        <end position="166"/>
    </location>
</feature>
<name>A0A2U1SLN5_METSR</name>
<keyword evidence="3" id="KW-0808">Transferase</keyword>
<dbReference type="InterPro" id="IPR016181">
    <property type="entry name" value="Acyl_CoA_acyltransferase"/>
</dbReference>
<keyword evidence="4" id="KW-1185">Reference proteome</keyword>
<evidence type="ECO:0000256" key="1">
    <source>
        <dbReference type="SAM" id="MobiDB-lite"/>
    </source>
</evidence>
<evidence type="ECO:0000313" key="4">
    <source>
        <dbReference type="Proteomes" id="UP000245137"/>
    </source>
</evidence>